<keyword evidence="5" id="KW-1162">Viral penetration into host cytoplasm</keyword>
<reference evidence="20 21" key="1">
    <citation type="submission" date="1999-02" db="EMBL/GenBank/DDBJ databases">
        <title>The complete DNA sequence and transcription map of the unique long genome region of Marek's disease virus type 2.</title>
        <authorList>
            <person name="Jang H."/>
            <person name="Cai J."/>
            <person name="Izumiya Y."/>
            <person name="Murakami Y."/>
            <person name="Mochizuki M."/>
            <person name="Song C."/>
            <person name="Lee Y."/>
            <person name="Kai C."/>
            <person name="Takahashi E."/>
            <person name="Mikami T."/>
        </authorList>
    </citation>
    <scope>NUCLEOTIDE SEQUENCE [LARGE SCALE GENOMIC DNA]</scope>
    <source>
        <strain evidence="20">HPRS24</strain>
    </source>
</reference>
<keyword evidence="10" id="KW-0261">Viral envelope protein</keyword>
<evidence type="ECO:0000256" key="17">
    <source>
        <dbReference type="SAM" id="MobiDB-lite"/>
    </source>
</evidence>
<feature type="compositionally biased region" description="Basic and acidic residues" evidence="17">
    <location>
        <begin position="149"/>
        <end position="161"/>
    </location>
</feature>
<dbReference type="GO" id="GO:0055036">
    <property type="term" value="C:virion membrane"/>
    <property type="evidence" value="ECO:0007669"/>
    <property type="project" value="UniProtKB-SubCell"/>
</dbReference>
<dbReference type="Gene3D" id="3.30.500.50">
    <property type="match status" value="1"/>
</dbReference>
<evidence type="ECO:0000256" key="18">
    <source>
        <dbReference type="SAM" id="Phobius"/>
    </source>
</evidence>
<evidence type="ECO:0000256" key="2">
    <source>
        <dbReference type="ARBA" id="ARBA00022506"/>
    </source>
</evidence>
<evidence type="ECO:0000256" key="1">
    <source>
        <dbReference type="ARBA" id="ARBA00004563"/>
    </source>
</evidence>
<evidence type="ECO:0000256" key="6">
    <source>
        <dbReference type="ARBA" id="ARBA00022692"/>
    </source>
</evidence>
<evidence type="ECO:0000256" key="3">
    <source>
        <dbReference type="ARBA" id="ARBA00022511"/>
    </source>
</evidence>
<dbReference type="InterPro" id="IPR038172">
    <property type="entry name" value="Herpes_glycoH_C_sf"/>
</dbReference>
<keyword evidence="4" id="KW-1169">Fusion of virus membrane with host cell membrane</keyword>
<keyword evidence="15" id="KW-0325">Glycoprotein</keyword>
<keyword evidence="3" id="KW-1032">Host cell membrane</keyword>
<evidence type="ECO:0000256" key="4">
    <source>
        <dbReference type="ARBA" id="ARBA00022521"/>
    </source>
</evidence>
<dbReference type="Pfam" id="PF02489">
    <property type="entry name" value="Herpes_glycop_H"/>
    <property type="match status" value="2"/>
</dbReference>
<evidence type="ECO:0000256" key="8">
    <source>
        <dbReference type="ARBA" id="ARBA00022844"/>
    </source>
</evidence>
<feature type="transmembrane region" description="Helical" evidence="18">
    <location>
        <begin position="794"/>
        <end position="817"/>
    </location>
</feature>
<evidence type="ECO:0000256" key="7">
    <source>
        <dbReference type="ARBA" id="ARBA00022729"/>
    </source>
</evidence>
<dbReference type="HAMAP" id="MF_04033">
    <property type="entry name" value="HSV_GH"/>
    <property type="match status" value="1"/>
</dbReference>
<sequence>MCVTLLRKPELELAIRRGNDRRRVIGMAVCTLLLLALASSPGAPTSDNIPSVWSLLDIRRPPSVKLDFSSADENATSPTSWVRDNATFVYIGASTPASGILFHLPISEVKQMVFFKRPISRLLTSNNLIKVLNAKPDLDYSLTAAVLSHRRDEKKTPDKPGPKAHGGAKSQPTGANPPTVLENIKPNDFFTPENRFILNSELSGAFAKRACFVDPMDTLVPTDYAHVRTTIFGSNTAEVLMKVGVQFASVTISMEAASPVELILSSGTTNMTLLWPPMKQYDPMNGSSRHLLSTYLLGTYQNASDMELKAHADMVSSVDDLLDYNLHITQAHSRLFISASMPASTSNYIHGFRIVTTRLFLALVASVHAAFKSGYVSLDELIKREADLKVIAAALCNFAPSTDPGTCFLLSRTHVWNEKAAILTSVLKKKISDVSRGTHSLGIARQLYLFRSVYAFDIPREKGEWGARISDLALNFITSLHEESVRDAISWNASTRHALYYAFDSVFQRSPMEWRASHNARKSLLFASSMCTEEHIAAAELTVQDMYIRLTRSTEPVHILDAYTPCMTSLRIDISERRHRVYAMANVVYRPVIEEYLENTSQGVRIEEDLQAKAESVIAKLRTSIGRTVATYASEVLECSGTDRLESDTLLVLPISGIGSYIVTRRAGVRGIVYTVDGVDVNNQLYITYARLPCTSTSGIISPAVLPRPLGKECPYCGCVLLRYSASGHVRHAIYISSRDLQRELLAAGNSSVRYFNPTTSNLYGTSLLLYPNGTVVRILAFESQRIAILSATYIATTAAGVLIAAAIAIVTAKMLVSNFRYHGYEKLRRKDDLEGPI</sequence>
<keyword evidence="14 18" id="KW-0472">Membrane</keyword>
<evidence type="ECO:0000256" key="10">
    <source>
        <dbReference type="ARBA" id="ARBA00022879"/>
    </source>
</evidence>
<keyword evidence="12 18" id="KW-1133">Transmembrane helix</keyword>
<dbReference type="Gene3D" id="2.60.40.3190">
    <property type="entry name" value="Herpesvirus glycoprotein H, C-terminal domain"/>
    <property type="match status" value="1"/>
</dbReference>
<proteinExistence type="inferred from homology"/>
<keyword evidence="13" id="KW-1039">Host endosome</keyword>
<keyword evidence="8" id="KW-0946">Virion</keyword>
<keyword evidence="16" id="KW-1160">Virus entry into host cell</keyword>
<dbReference type="GO" id="GO:0046718">
    <property type="term" value="P:symbiont entry into host cell"/>
    <property type="evidence" value="ECO:0007669"/>
    <property type="project" value="UniProtKB-KW"/>
</dbReference>
<gene>
    <name evidence="20" type="primary">ORF 29</name>
</gene>
<organism evidence="20 21">
    <name type="scientific">Marek's disease virus serotype 2 MDV2</name>
    <dbReference type="NCBI Taxonomy" id="36353"/>
    <lineage>
        <taxon>Viruses</taxon>
        <taxon>Duplodnaviria</taxon>
        <taxon>Heunggongvirae</taxon>
        <taxon>Peploviricota</taxon>
        <taxon>Herviviricetes</taxon>
        <taxon>Herpesvirales</taxon>
        <taxon>Orthoherpesviridae</taxon>
        <taxon>Alphaherpesvirinae</taxon>
        <taxon>Mardivirus</taxon>
        <taxon>Mardivirus gallidalpha3</taxon>
        <taxon>Gallid alphaherpesvirus 3</taxon>
    </lineage>
</organism>
<keyword evidence="11" id="KW-0730">Sialic acid</keyword>
<feature type="domain" description="Herpesvirus glycoprotein H C-terminal" evidence="19">
    <location>
        <begin position="639"/>
        <end position="780"/>
    </location>
</feature>
<dbReference type="Proteomes" id="UP000133659">
    <property type="component" value="Genome"/>
</dbReference>
<comment type="subcellular location">
    <subcellularLocation>
        <location evidence="1">Virion membrane</location>
        <topology evidence="1">Single-pass type I membrane protein</topology>
    </subcellularLocation>
</comment>
<evidence type="ECO:0000256" key="13">
    <source>
        <dbReference type="ARBA" id="ARBA00023046"/>
    </source>
</evidence>
<evidence type="ECO:0000256" key="5">
    <source>
        <dbReference type="ARBA" id="ARBA00022595"/>
    </source>
</evidence>
<evidence type="ECO:0000313" key="20">
    <source>
        <dbReference type="EMBL" id="BAA82917.1"/>
    </source>
</evidence>
<dbReference type="EMBL" id="AB024414">
    <property type="protein sequence ID" value="BAA82917.1"/>
    <property type="molecule type" value="Genomic_DNA"/>
</dbReference>
<dbReference type="Pfam" id="PF17488">
    <property type="entry name" value="Herpes_glycoH_C"/>
    <property type="match status" value="1"/>
</dbReference>
<dbReference type="GO" id="GO:0019031">
    <property type="term" value="C:viral envelope"/>
    <property type="evidence" value="ECO:0007669"/>
    <property type="project" value="UniProtKB-KW"/>
</dbReference>
<protein>
    <submittedName>
        <fullName evidence="20">UL22 product homolog</fullName>
    </submittedName>
</protein>
<keyword evidence="7" id="KW-0732">Signal</keyword>
<keyword evidence="9" id="KW-1043">Host membrane</keyword>
<evidence type="ECO:0000256" key="11">
    <source>
        <dbReference type="ARBA" id="ARBA00022981"/>
    </source>
</evidence>
<evidence type="ECO:0000256" key="14">
    <source>
        <dbReference type="ARBA" id="ARBA00023136"/>
    </source>
</evidence>
<feature type="region of interest" description="Disordered" evidence="17">
    <location>
        <begin position="149"/>
        <end position="182"/>
    </location>
</feature>
<evidence type="ECO:0000313" key="21">
    <source>
        <dbReference type="Proteomes" id="UP000133659"/>
    </source>
</evidence>
<evidence type="ECO:0000256" key="15">
    <source>
        <dbReference type="ARBA" id="ARBA00023180"/>
    </source>
</evidence>
<name>A0A1P7U0T6_9ALPH</name>
<dbReference type="Gene3D" id="1.20.58.1340">
    <property type="match status" value="1"/>
</dbReference>
<dbReference type="InterPro" id="IPR003493">
    <property type="entry name" value="Herpes_gH"/>
</dbReference>
<keyword evidence="6 18" id="KW-0812">Transmembrane</keyword>
<evidence type="ECO:0000256" key="16">
    <source>
        <dbReference type="ARBA" id="ARBA00023296"/>
    </source>
</evidence>
<evidence type="ECO:0000256" key="12">
    <source>
        <dbReference type="ARBA" id="ARBA00022989"/>
    </source>
</evidence>
<evidence type="ECO:0000259" key="19">
    <source>
        <dbReference type="Pfam" id="PF17488"/>
    </source>
</evidence>
<evidence type="ECO:0000256" key="9">
    <source>
        <dbReference type="ARBA" id="ARBA00022870"/>
    </source>
</evidence>
<dbReference type="GO" id="GO:0019064">
    <property type="term" value="P:fusion of virus membrane with host plasma membrane"/>
    <property type="evidence" value="ECO:0007669"/>
    <property type="project" value="UniProtKB-KW"/>
</dbReference>
<accession>A0A1P7U0T6</accession>
<dbReference type="InterPro" id="IPR035305">
    <property type="entry name" value="Herpes_glycoH_C"/>
</dbReference>
<keyword evidence="2" id="KW-1168">Fusion of virus membrane with host membrane</keyword>